<protein>
    <submittedName>
        <fullName evidence="1">Uncharacterized protein</fullName>
    </submittedName>
</protein>
<gene>
    <name evidence="1" type="ORF">MU0053_000028</name>
</gene>
<sequence>MSDQSAYFNEVAHMQLRAPRVVLVVPVTDDWHRLAMQGLHLVTTSWAGAGFVVVPTERGVVHPAILASLREYDPDCVLAPPAEALPADLADGVTRAQEAISAICSNYRSPLLNPLEVANPRFSALWNIWFSTAGHPSSGDPVDVSTVSDVHDGETSIGANPALEGALGLAAASRWGLSETPNDDTADVEDSVKKAAVRRLSSHEYQAGGLPGIGTAATFEGRYETYLSRTLVGLDGAQSYGPRRSDALIVMGDKPSDFALAMVWDRTYRYGIWVPEEWWADTELRPHVIAGIDELVRHASTQLKRVLFTSTTLEESEIAARAKQWRDRTSLILEKDLDDKWMVVGADALAPSRYWKVHYVLKENISHEWSTAVTTEAGTANLSMLPPLPRIGVPGLEPLEQSTCWHVDVSLRGYDLPVSTALPEDALLVETTEAQATRVRAGRGGISYQAHRTDFIPSGASLSQSLARPLLSFPSLIDWANSRASTHAMSVRLSTAGTQANVLASMMGSREALTDLVASDFLAALLAFNRSRSTKDDYPGGEGCVVNSEGYLHFSGICAIAGVTDTAEARDRVDGLLKAGVLRRGLLTKCLLCQHSAFVHVDDLASMIRCDRCLGVNALERQLWLHPVEEPTWYYDLHPIARKLLQDNGDVPLLLSKYLRSTSQRSYTDAAEFELLGPEGDPVCETDLLALTDRRLSMAEAKSSNTFGSRKQRMSGARKRVTAAHALHVDEIVLATTAAQWEGATIEAMKTAMFERDWRMGRTPDLRIVCSLGGAVTDDTQRVR</sequence>
<reference evidence="1 2" key="1">
    <citation type="submission" date="2023-08" db="EMBL/GenBank/DDBJ databases">
        <authorList>
            <person name="Folkvardsen B D."/>
            <person name="Norman A."/>
        </authorList>
    </citation>
    <scope>NUCLEOTIDE SEQUENCE [LARGE SCALE GENOMIC DNA]</scope>
    <source>
        <strain evidence="1 2">Mu0053</strain>
    </source>
</reference>
<organism evidence="1 2">
    <name type="scientific">[Mycobacterium] burgundiense</name>
    <dbReference type="NCBI Taxonomy" id="3064286"/>
    <lineage>
        <taxon>Bacteria</taxon>
        <taxon>Bacillati</taxon>
        <taxon>Actinomycetota</taxon>
        <taxon>Actinomycetes</taxon>
        <taxon>Mycobacteriales</taxon>
        <taxon>Mycobacteriaceae</taxon>
        <taxon>Mycolicibacterium</taxon>
    </lineage>
</organism>
<name>A0ABM9L816_9MYCO</name>
<proteinExistence type="predicted"/>
<evidence type="ECO:0000313" key="1">
    <source>
        <dbReference type="EMBL" id="CAJ1494396.1"/>
    </source>
</evidence>
<dbReference type="RefSeq" id="WP_308483052.1">
    <property type="nucleotide sequence ID" value="NZ_OY726397.1"/>
</dbReference>
<accession>A0ABM9L816</accession>
<keyword evidence="2" id="KW-1185">Reference proteome</keyword>
<dbReference type="EMBL" id="OY726397">
    <property type="protein sequence ID" value="CAJ1494396.1"/>
    <property type="molecule type" value="Genomic_DNA"/>
</dbReference>
<dbReference type="Proteomes" id="UP001190465">
    <property type="component" value="Chromosome"/>
</dbReference>
<evidence type="ECO:0000313" key="2">
    <source>
        <dbReference type="Proteomes" id="UP001190465"/>
    </source>
</evidence>